<dbReference type="PROSITE" id="PS50137">
    <property type="entry name" value="DS_RBD"/>
    <property type="match status" value="1"/>
</dbReference>
<dbReference type="FunFam" id="3.30.160.590:FF:000001">
    <property type="entry name" value="microprocessor complex subunit DGCR8"/>
    <property type="match status" value="1"/>
</dbReference>
<dbReference type="GO" id="GO:0042802">
    <property type="term" value="F:identical protein binding"/>
    <property type="evidence" value="ECO:0007669"/>
    <property type="project" value="InterPro"/>
</dbReference>
<dbReference type="Proteomes" id="UP000075901">
    <property type="component" value="Unassembled WGS sequence"/>
</dbReference>
<dbReference type="Pfam" id="PF00035">
    <property type="entry name" value="dsrm"/>
    <property type="match status" value="2"/>
</dbReference>
<evidence type="ECO:0000256" key="1">
    <source>
        <dbReference type="PROSITE-ProRule" id="PRU00266"/>
    </source>
</evidence>
<dbReference type="EnsemblMetazoa" id="AMAM022103-RA">
    <property type="protein sequence ID" value="AMAM022103-PA"/>
    <property type="gene ID" value="AMAM022103"/>
</dbReference>
<feature type="compositionally biased region" description="Acidic residues" evidence="2">
    <location>
        <begin position="71"/>
        <end position="95"/>
    </location>
</feature>
<feature type="region of interest" description="Disordered" evidence="2">
    <location>
        <begin position="455"/>
        <end position="478"/>
    </location>
</feature>
<evidence type="ECO:0000259" key="3">
    <source>
        <dbReference type="PROSITE" id="PS50137"/>
    </source>
</evidence>
<dbReference type="GO" id="GO:0070877">
    <property type="term" value="C:microprocessor complex"/>
    <property type="evidence" value="ECO:0007669"/>
    <property type="project" value="InterPro"/>
</dbReference>
<evidence type="ECO:0000313" key="5">
    <source>
        <dbReference type="Proteomes" id="UP000075901"/>
    </source>
</evidence>
<dbReference type="SMART" id="SM00358">
    <property type="entry name" value="DSRM"/>
    <property type="match status" value="2"/>
</dbReference>
<reference evidence="4" key="2">
    <citation type="submission" date="2020-05" db="UniProtKB">
        <authorList>
            <consortium name="EnsemblMetazoa"/>
        </authorList>
    </citation>
    <scope>IDENTIFICATION</scope>
    <source>
        <strain evidence="4">maculatus3</strain>
    </source>
</reference>
<dbReference type="CDD" id="cd19868">
    <property type="entry name" value="DSRM_DGCR8_rpt2"/>
    <property type="match status" value="1"/>
</dbReference>
<dbReference type="SUPFAM" id="SSF54768">
    <property type="entry name" value="dsRNA-binding domain-like"/>
    <property type="match status" value="1"/>
</dbReference>
<feature type="domain" description="DRBM" evidence="3">
    <location>
        <begin position="383"/>
        <end position="450"/>
    </location>
</feature>
<dbReference type="Gene3D" id="2.20.70.10">
    <property type="match status" value="1"/>
</dbReference>
<keyword evidence="1" id="KW-0694">RNA-binding</keyword>
<organism evidence="4 5">
    <name type="scientific">Anopheles maculatus</name>
    <dbReference type="NCBI Taxonomy" id="74869"/>
    <lineage>
        <taxon>Eukaryota</taxon>
        <taxon>Metazoa</taxon>
        <taxon>Ecdysozoa</taxon>
        <taxon>Arthropoda</taxon>
        <taxon>Hexapoda</taxon>
        <taxon>Insecta</taxon>
        <taxon>Pterygota</taxon>
        <taxon>Neoptera</taxon>
        <taxon>Endopterygota</taxon>
        <taxon>Diptera</taxon>
        <taxon>Nematocera</taxon>
        <taxon>Culicoidea</taxon>
        <taxon>Culicidae</taxon>
        <taxon>Anophelinae</taxon>
        <taxon>Anopheles</taxon>
        <taxon>Anopheles maculatus group</taxon>
    </lineage>
</organism>
<dbReference type="GO" id="GO:0003725">
    <property type="term" value="F:double-stranded RNA binding"/>
    <property type="evidence" value="ECO:0007669"/>
    <property type="project" value="TreeGrafter"/>
</dbReference>
<dbReference type="InterPro" id="IPR040375">
    <property type="entry name" value="DGCR8"/>
</dbReference>
<name>A0A182T930_9DIPT</name>
<dbReference type="GO" id="GO:0020037">
    <property type="term" value="F:heme binding"/>
    <property type="evidence" value="ECO:0007669"/>
    <property type="project" value="InterPro"/>
</dbReference>
<protein>
    <recommendedName>
        <fullName evidence="3">DRBM domain-containing protein</fullName>
    </recommendedName>
</protein>
<evidence type="ECO:0000313" key="4">
    <source>
        <dbReference type="EnsemblMetazoa" id="AMAM022103-PA"/>
    </source>
</evidence>
<dbReference type="Gene3D" id="3.30.160.590">
    <property type="match status" value="1"/>
</dbReference>
<dbReference type="PANTHER" id="PTHR13482">
    <property type="entry name" value="MICRORNA PROCESSOR COMPLEX SUBUNIT DGCR8"/>
    <property type="match status" value="1"/>
</dbReference>
<accession>A0A182T930</accession>
<dbReference type="InterPro" id="IPR014720">
    <property type="entry name" value="dsRBD_dom"/>
</dbReference>
<feature type="compositionally biased region" description="Low complexity" evidence="2">
    <location>
        <begin position="463"/>
        <end position="476"/>
    </location>
</feature>
<dbReference type="GO" id="GO:0031053">
    <property type="term" value="P:primary miRNA processing"/>
    <property type="evidence" value="ECO:0007669"/>
    <property type="project" value="InterPro"/>
</dbReference>
<dbReference type="Gene3D" id="3.30.160.20">
    <property type="match status" value="2"/>
</dbReference>
<keyword evidence="5" id="KW-1185">Reference proteome</keyword>
<dbReference type="FunFam" id="3.30.160.20:FF:000021">
    <property type="entry name" value="Microprocessor complex subunit DGCR8"/>
    <property type="match status" value="1"/>
</dbReference>
<sequence>MDASGSALSGSETDEARSDSLNVPSGCPMAKRRKIDSNTVSGKGSESDEENSTDATPKETGPADNLREFDVLDEVQGDNSEEDSETGGADIDDGSSEGSDVNYDDIESMLDEGLPEELRNTAKKQPYEERFKQVLEEKGRNHFEVLPEGWVQATHTSGMPLYLHKVSRVCTASRPYFLGPGSVRKHEVPLSAIPCLNYRKALEKEEELKKELAEASAAQASTTNGIENGEATIDSTIEGDATKEATEPAPERQLHNAQLSKMIAGATTTAEAQANAKLLPLKVSAKIETVTENLKAQSLTPDAVMDYCKKLFRFKTIRVLRFKSWAARRKFTKHRKHIKNLQRPTLPDGTKLITFPMLNIEDEQGNPHARPKKEWIMNPNGKSYVCILHEYVQHALRKQPTYEFKELENAATPYSATVTINDLKYGTGYGTSKKQAKSEAARETLEILIPDMKDKITGKDGKSAANGGSGSQQQSSDLRELSVFDEIKIEDPRVAEFCAKTTEPSPHAILLTCLQRNFGLGEVHINYEVNTMKHRKNEFTMTVGKHVATVACKNKRDGKQRASQAILQILHPHIKTWGSLLRLYGNRSVKSYKEKKQEEQEITVLQSKAAINQPNYAILEKLKQEMSKLEERQRNVRVIGKFVPPSDIDLPTGAGANLKNVDL</sequence>
<dbReference type="PANTHER" id="PTHR13482:SF3">
    <property type="entry name" value="MICROPROCESSOR COMPLEX SUBUNIT DGCR8"/>
    <property type="match status" value="1"/>
</dbReference>
<evidence type="ECO:0000256" key="2">
    <source>
        <dbReference type="SAM" id="MobiDB-lite"/>
    </source>
</evidence>
<feature type="compositionally biased region" description="Polar residues" evidence="2">
    <location>
        <begin position="1"/>
        <end position="11"/>
    </location>
</feature>
<reference evidence="5" key="1">
    <citation type="submission" date="2013-09" db="EMBL/GenBank/DDBJ databases">
        <title>The Genome Sequence of Anopheles maculatus species B.</title>
        <authorList>
            <consortium name="The Broad Institute Genomics Platform"/>
            <person name="Neafsey D.E."/>
            <person name="Besansky N."/>
            <person name="Howell P."/>
            <person name="Walton C."/>
            <person name="Young S.K."/>
            <person name="Zeng Q."/>
            <person name="Gargeya S."/>
            <person name="Fitzgerald M."/>
            <person name="Haas B."/>
            <person name="Abouelleil A."/>
            <person name="Allen A.W."/>
            <person name="Alvarado L."/>
            <person name="Arachchi H.M."/>
            <person name="Berlin A.M."/>
            <person name="Chapman S.B."/>
            <person name="Gainer-Dewar J."/>
            <person name="Goldberg J."/>
            <person name="Griggs A."/>
            <person name="Gujja S."/>
            <person name="Hansen M."/>
            <person name="Howarth C."/>
            <person name="Imamovic A."/>
            <person name="Ireland A."/>
            <person name="Larimer J."/>
            <person name="McCowan C."/>
            <person name="Murphy C."/>
            <person name="Pearson M."/>
            <person name="Poon T.W."/>
            <person name="Priest M."/>
            <person name="Roberts A."/>
            <person name="Saif S."/>
            <person name="Shea T."/>
            <person name="Sisk P."/>
            <person name="Sykes S."/>
            <person name="Wortman J."/>
            <person name="Nusbaum C."/>
            <person name="Birren B."/>
        </authorList>
    </citation>
    <scope>NUCLEOTIDE SEQUENCE [LARGE SCALE GENOMIC DNA]</scope>
    <source>
        <strain evidence="5">maculatus3</strain>
    </source>
</reference>
<dbReference type="CDD" id="cd19867">
    <property type="entry name" value="DSRM_DGCR8_rpt1"/>
    <property type="match status" value="1"/>
</dbReference>
<dbReference type="FunFam" id="3.30.160.20:FF:000051">
    <property type="entry name" value="Microprocessor complex subunit DGCR8"/>
    <property type="match status" value="1"/>
</dbReference>
<dbReference type="VEuPathDB" id="VectorBase:AMAM022103"/>
<dbReference type="GO" id="GO:0070878">
    <property type="term" value="F:primary miRNA binding"/>
    <property type="evidence" value="ECO:0007669"/>
    <property type="project" value="TreeGrafter"/>
</dbReference>
<dbReference type="AlphaFoldDB" id="A0A182T930"/>
<feature type="region of interest" description="Disordered" evidence="2">
    <location>
        <begin position="1"/>
        <end position="103"/>
    </location>
</feature>
<proteinExistence type="predicted"/>